<evidence type="ECO:0000256" key="1">
    <source>
        <dbReference type="ARBA" id="ARBA00006271"/>
    </source>
</evidence>
<dbReference type="PANTHER" id="PTHR11361">
    <property type="entry name" value="DNA MISMATCH REPAIR PROTEIN MUTS FAMILY MEMBER"/>
    <property type="match status" value="1"/>
</dbReference>
<sequence>MTELSPMMQQYKQVKEQHKDHILFFRLGDFYEMFFDDALLVSKELELTLTGRDCGLPERAPMCGVPYHSCDAYIARLIKKGYKVAICEQMEDPKSAKGLVKRDVIRVITPGTLIETNMLEEGVNNFIASIYLEGECYGVAVADISTGEIHLTQFEDPQDETIKNEISRFAPSEIVFNTAFLSKNHIASFIKERLSCCAECLDDSAYAVEEAKARVLSHFGEETLQNLSLEEKPLAVCAAGGLLSYLYDTQKTGVERLSTIDLYSETQYMRLDITARRNLELTETMRSKEKRGSLLWVIDKTKTAMGKRLLRQYLEQPLVNPAHIDKRLNAVEELFENPILRDDVIDQLSGIYDLERLMTKIVFGNATPRELKSLEMTTRRLPALKERLCGVNSRYLQEIYRDIDPLEDICDLISRAIFDEPPITLKDGWVIKDGYQEDLDHLRGLVTHSKEYLAAIETQEREKTGIKNLKISYNKVFGYYIEVTKSYLSLVPETYIRKQTLANCERYITQELKDLEDQILSANESMLSLEAKIFEDVRSTVASQLHRIQTTANAVARLDVFASLAFVAQQNSYTRPRVNLSGRIAITDGRHPVVESILTDQPFVSNDTQLDLAENRIAIITGPNMAGKSTYMRQTALIVLLAQIGSFVPAAQAEIGVVDGIYTRVGASDDLASGQSTFMVEMNEVAQILKGATSRSLLILDEIGRGTSTFDGMSIARAVIEYIADPKKLGAKTLFATHYHELTDLESLIPCVKNYNIAVKKRGDDITFLRKIIRGGADDSYGIEVSKLAGIPEWIIKRAHEILEELEAGKAAPAPKVRGKKRREAPLEDQQVMLPGAKISPVEELLKQTDLNTMSPIEALNKLYQLKALVQ</sequence>
<dbReference type="Gene3D" id="3.40.50.300">
    <property type="entry name" value="P-loop containing nucleotide triphosphate hydrolases"/>
    <property type="match status" value="1"/>
</dbReference>
<dbReference type="Pfam" id="PF05192">
    <property type="entry name" value="MutS_III"/>
    <property type="match status" value="1"/>
</dbReference>
<evidence type="ECO:0000256" key="10">
    <source>
        <dbReference type="RuleBase" id="RU003756"/>
    </source>
</evidence>
<dbReference type="NCBIfam" id="NF003810">
    <property type="entry name" value="PRK05399.1"/>
    <property type="match status" value="1"/>
</dbReference>
<dbReference type="EMBL" id="CACRSL010000003">
    <property type="protein sequence ID" value="VYS90673.1"/>
    <property type="molecule type" value="Genomic_DNA"/>
</dbReference>
<evidence type="ECO:0000256" key="5">
    <source>
        <dbReference type="ARBA" id="ARBA00022840"/>
    </source>
</evidence>
<dbReference type="GO" id="GO:0003684">
    <property type="term" value="F:damaged DNA binding"/>
    <property type="evidence" value="ECO:0007669"/>
    <property type="project" value="UniProtKB-UniRule"/>
</dbReference>
<gene>
    <name evidence="9 12" type="primary">mutS</name>
    <name evidence="12" type="ORF">AULFYP135_00858</name>
</gene>
<dbReference type="GO" id="GO:0140664">
    <property type="term" value="F:ATP-dependent DNA damage sensor activity"/>
    <property type="evidence" value="ECO:0007669"/>
    <property type="project" value="InterPro"/>
</dbReference>
<dbReference type="InterPro" id="IPR027417">
    <property type="entry name" value="P-loop_NTPase"/>
</dbReference>
<dbReference type="Gene3D" id="1.10.1420.10">
    <property type="match status" value="2"/>
</dbReference>
<dbReference type="AlphaFoldDB" id="A0A6N2SAI1"/>
<evidence type="ECO:0000256" key="4">
    <source>
        <dbReference type="ARBA" id="ARBA00022763"/>
    </source>
</evidence>
<evidence type="ECO:0000256" key="9">
    <source>
        <dbReference type="HAMAP-Rule" id="MF_00096"/>
    </source>
</evidence>
<accession>A0A6N2SAI1</accession>
<dbReference type="InterPro" id="IPR000432">
    <property type="entry name" value="DNA_mismatch_repair_MutS_C"/>
</dbReference>
<evidence type="ECO:0000256" key="2">
    <source>
        <dbReference type="ARBA" id="ARBA00021982"/>
    </source>
</evidence>
<organism evidence="12">
    <name type="scientific">uncultured Anaerotruncus sp</name>
    <dbReference type="NCBI Taxonomy" id="905011"/>
    <lineage>
        <taxon>Bacteria</taxon>
        <taxon>Bacillati</taxon>
        <taxon>Bacillota</taxon>
        <taxon>Clostridia</taxon>
        <taxon>Eubacteriales</taxon>
        <taxon>Oscillospiraceae</taxon>
        <taxon>Anaerotruncus</taxon>
        <taxon>environmental samples</taxon>
    </lineage>
</organism>
<dbReference type="PIRSF" id="PIRSF037677">
    <property type="entry name" value="DNA_mis_repair_Msh6"/>
    <property type="match status" value="1"/>
</dbReference>
<comment type="similarity">
    <text evidence="1 9 10">Belongs to the DNA mismatch repair MutS family.</text>
</comment>
<dbReference type="GO" id="GO:0006298">
    <property type="term" value="P:mismatch repair"/>
    <property type="evidence" value="ECO:0007669"/>
    <property type="project" value="UniProtKB-UniRule"/>
</dbReference>
<dbReference type="Gene3D" id="3.30.420.110">
    <property type="entry name" value="MutS, connector domain"/>
    <property type="match status" value="1"/>
</dbReference>
<reference evidence="12" key="1">
    <citation type="submission" date="2019-11" db="EMBL/GenBank/DDBJ databases">
        <authorList>
            <person name="Feng L."/>
        </authorList>
    </citation>
    <scope>NUCLEOTIDE SEQUENCE</scope>
    <source>
        <strain evidence="12">AundefinedLFYP135</strain>
    </source>
</reference>
<keyword evidence="4 9" id="KW-0227">DNA damage</keyword>
<dbReference type="InterPro" id="IPR007695">
    <property type="entry name" value="DNA_mismatch_repair_MutS-lik_N"/>
</dbReference>
<dbReference type="InterPro" id="IPR036678">
    <property type="entry name" value="MutS_con_dom_sf"/>
</dbReference>
<dbReference type="InterPro" id="IPR007860">
    <property type="entry name" value="DNA_mmatch_repair_MutS_con_dom"/>
</dbReference>
<dbReference type="PROSITE" id="PS00486">
    <property type="entry name" value="DNA_MISMATCH_REPAIR_2"/>
    <property type="match status" value="1"/>
</dbReference>
<dbReference type="SMART" id="SM00533">
    <property type="entry name" value="MUTSd"/>
    <property type="match status" value="1"/>
</dbReference>
<dbReference type="Pfam" id="PF00488">
    <property type="entry name" value="MutS_V"/>
    <property type="match status" value="1"/>
</dbReference>
<dbReference type="InterPro" id="IPR045076">
    <property type="entry name" value="MutS"/>
</dbReference>
<evidence type="ECO:0000259" key="11">
    <source>
        <dbReference type="PROSITE" id="PS00486"/>
    </source>
</evidence>
<dbReference type="InterPro" id="IPR007861">
    <property type="entry name" value="DNA_mismatch_repair_MutS_clamp"/>
</dbReference>
<proteinExistence type="inferred from homology"/>
<dbReference type="Gene3D" id="6.10.140.430">
    <property type="match status" value="1"/>
</dbReference>
<dbReference type="InterPro" id="IPR005748">
    <property type="entry name" value="DNA_mismatch_repair_MutS"/>
</dbReference>
<dbReference type="SMART" id="SM00534">
    <property type="entry name" value="MUTSac"/>
    <property type="match status" value="1"/>
</dbReference>
<feature type="binding site" evidence="9">
    <location>
        <begin position="622"/>
        <end position="629"/>
    </location>
    <ligand>
        <name>ATP</name>
        <dbReference type="ChEBI" id="CHEBI:30616"/>
    </ligand>
</feature>
<dbReference type="SUPFAM" id="SSF55271">
    <property type="entry name" value="DNA repair protein MutS, domain I"/>
    <property type="match status" value="1"/>
</dbReference>
<keyword evidence="7 9" id="KW-0234">DNA repair</keyword>
<keyword evidence="3 9" id="KW-0547">Nucleotide-binding</keyword>
<dbReference type="InterPro" id="IPR007696">
    <property type="entry name" value="DNA_mismatch_repair_MutS_core"/>
</dbReference>
<keyword evidence="5 9" id="KW-0067">ATP-binding</keyword>
<dbReference type="SUPFAM" id="SSF52540">
    <property type="entry name" value="P-loop containing nucleoside triphosphate hydrolases"/>
    <property type="match status" value="1"/>
</dbReference>
<protein>
    <recommendedName>
        <fullName evidence="2 9">DNA mismatch repair protein MutS</fullName>
    </recommendedName>
</protein>
<dbReference type="InterPro" id="IPR016151">
    <property type="entry name" value="DNA_mismatch_repair_MutS_N"/>
</dbReference>
<keyword evidence="6 9" id="KW-0238">DNA-binding</keyword>
<feature type="domain" description="DNA mismatch repair proteins mutS family" evidence="11">
    <location>
        <begin position="696"/>
        <end position="712"/>
    </location>
</feature>
<dbReference type="CDD" id="cd03284">
    <property type="entry name" value="ABC_MutS1"/>
    <property type="match status" value="1"/>
</dbReference>
<evidence type="ECO:0000256" key="6">
    <source>
        <dbReference type="ARBA" id="ARBA00023125"/>
    </source>
</evidence>
<dbReference type="PANTHER" id="PTHR11361:SF34">
    <property type="entry name" value="DNA MISMATCH REPAIR PROTEIN MSH1, MITOCHONDRIAL"/>
    <property type="match status" value="1"/>
</dbReference>
<dbReference type="Pfam" id="PF05188">
    <property type="entry name" value="MutS_II"/>
    <property type="match status" value="1"/>
</dbReference>
<dbReference type="SUPFAM" id="SSF48334">
    <property type="entry name" value="DNA repair protein MutS, domain III"/>
    <property type="match status" value="1"/>
</dbReference>
<comment type="function">
    <text evidence="8 9">This protein is involved in the repair of mismatches in DNA. It is possible that it carries out the mismatch recognition step. This protein has a weak ATPase activity.</text>
</comment>
<dbReference type="NCBIfam" id="TIGR01070">
    <property type="entry name" value="mutS1"/>
    <property type="match status" value="1"/>
</dbReference>
<dbReference type="InterPro" id="IPR017261">
    <property type="entry name" value="DNA_mismatch_repair_MutS/MSH"/>
</dbReference>
<dbReference type="Gene3D" id="3.40.1170.10">
    <property type="entry name" value="DNA repair protein MutS, domain I"/>
    <property type="match status" value="1"/>
</dbReference>
<evidence type="ECO:0000256" key="8">
    <source>
        <dbReference type="ARBA" id="ARBA00024647"/>
    </source>
</evidence>
<dbReference type="FunFam" id="1.10.1420.10:FF:000001">
    <property type="entry name" value="DNA mismatch repair protein MutS"/>
    <property type="match status" value="1"/>
</dbReference>
<dbReference type="GO" id="GO:0030983">
    <property type="term" value="F:mismatched DNA binding"/>
    <property type="evidence" value="ECO:0007669"/>
    <property type="project" value="InterPro"/>
</dbReference>
<dbReference type="FunFam" id="3.40.50.300:FF:000870">
    <property type="entry name" value="MutS protein homolog 4"/>
    <property type="match status" value="1"/>
</dbReference>
<dbReference type="Pfam" id="PF01624">
    <property type="entry name" value="MutS_I"/>
    <property type="match status" value="1"/>
</dbReference>
<dbReference type="FunFam" id="3.40.1170.10:FF:000001">
    <property type="entry name" value="DNA mismatch repair protein MutS"/>
    <property type="match status" value="1"/>
</dbReference>
<evidence type="ECO:0000313" key="12">
    <source>
        <dbReference type="EMBL" id="VYS90673.1"/>
    </source>
</evidence>
<dbReference type="SUPFAM" id="SSF53150">
    <property type="entry name" value="DNA repair protein MutS, domain II"/>
    <property type="match status" value="1"/>
</dbReference>
<name>A0A6N2SAI1_9FIRM</name>
<dbReference type="HAMAP" id="MF_00096">
    <property type="entry name" value="MutS"/>
    <property type="match status" value="1"/>
</dbReference>
<dbReference type="Pfam" id="PF05190">
    <property type="entry name" value="MutS_IV"/>
    <property type="match status" value="1"/>
</dbReference>
<evidence type="ECO:0000256" key="7">
    <source>
        <dbReference type="ARBA" id="ARBA00023204"/>
    </source>
</evidence>
<dbReference type="InterPro" id="IPR036187">
    <property type="entry name" value="DNA_mismatch_repair_MutS_sf"/>
</dbReference>
<dbReference type="GO" id="GO:0005829">
    <property type="term" value="C:cytosol"/>
    <property type="evidence" value="ECO:0007669"/>
    <property type="project" value="TreeGrafter"/>
</dbReference>
<evidence type="ECO:0000256" key="3">
    <source>
        <dbReference type="ARBA" id="ARBA00022741"/>
    </source>
</evidence>
<dbReference type="GO" id="GO:0005524">
    <property type="term" value="F:ATP binding"/>
    <property type="evidence" value="ECO:0007669"/>
    <property type="project" value="UniProtKB-UniRule"/>
</dbReference>